<sequence>MISRPLALRLREAGLVWRPATGDRFQLLAQDMDSTGTDAFTVSDMTIEAHAYPTGTVLGFNGTTEWALDSIAIEEALWLPREDQLREALKGTFQRLERDEQQGGWRVTCTFRGEAMSHLADTPEDAYAMAVLAEVEAAA</sequence>
<organism evidence="1 2">
    <name type="scientific">Amnibacterium soli</name>
    <dbReference type="NCBI Taxonomy" id="1282736"/>
    <lineage>
        <taxon>Bacteria</taxon>
        <taxon>Bacillati</taxon>
        <taxon>Actinomycetota</taxon>
        <taxon>Actinomycetes</taxon>
        <taxon>Micrococcales</taxon>
        <taxon>Microbacteriaceae</taxon>
        <taxon>Amnibacterium</taxon>
    </lineage>
</organism>
<dbReference type="Proteomes" id="UP001500121">
    <property type="component" value="Unassembled WGS sequence"/>
</dbReference>
<keyword evidence="2" id="KW-1185">Reference proteome</keyword>
<name>A0ABP8ZAZ0_9MICO</name>
<evidence type="ECO:0008006" key="3">
    <source>
        <dbReference type="Google" id="ProtNLM"/>
    </source>
</evidence>
<dbReference type="EMBL" id="BAABLP010000005">
    <property type="protein sequence ID" value="GAA4751699.1"/>
    <property type="molecule type" value="Genomic_DNA"/>
</dbReference>
<reference evidence="2" key="1">
    <citation type="journal article" date="2019" name="Int. J. Syst. Evol. Microbiol.">
        <title>The Global Catalogue of Microorganisms (GCM) 10K type strain sequencing project: providing services to taxonomists for standard genome sequencing and annotation.</title>
        <authorList>
            <consortium name="The Broad Institute Genomics Platform"/>
            <consortium name="The Broad Institute Genome Sequencing Center for Infectious Disease"/>
            <person name="Wu L."/>
            <person name="Ma J."/>
        </authorList>
    </citation>
    <scope>NUCLEOTIDE SEQUENCE [LARGE SCALE GENOMIC DNA]</scope>
    <source>
        <strain evidence="2">JCM 19015</strain>
    </source>
</reference>
<evidence type="ECO:0000313" key="2">
    <source>
        <dbReference type="Proteomes" id="UP001500121"/>
    </source>
</evidence>
<comment type="caution">
    <text evidence="1">The sequence shown here is derived from an EMBL/GenBank/DDBJ whole genome shotgun (WGS) entry which is preliminary data.</text>
</comment>
<accession>A0ABP8ZAZ0</accession>
<gene>
    <name evidence="1" type="ORF">GCM10025783_25400</name>
</gene>
<evidence type="ECO:0000313" key="1">
    <source>
        <dbReference type="EMBL" id="GAA4751699.1"/>
    </source>
</evidence>
<dbReference type="RefSeq" id="WP_345481626.1">
    <property type="nucleotide sequence ID" value="NZ_BAABLP010000005.1"/>
</dbReference>
<proteinExistence type="predicted"/>
<protein>
    <recommendedName>
        <fullName evidence="3">Pilus assembly protein CpaE</fullName>
    </recommendedName>
</protein>